<name>A0A067Q4P9_9AGAM</name>
<dbReference type="AlphaFoldDB" id="A0A067Q4P9"/>
<dbReference type="HOGENOM" id="CLU_084280_4_1_1"/>
<feature type="domain" description="DUF6593" evidence="1">
    <location>
        <begin position="12"/>
        <end position="164"/>
    </location>
</feature>
<evidence type="ECO:0000259" key="1">
    <source>
        <dbReference type="Pfam" id="PF20236"/>
    </source>
</evidence>
<dbReference type="Pfam" id="PF20236">
    <property type="entry name" value="DUF6593"/>
    <property type="match status" value="1"/>
</dbReference>
<gene>
    <name evidence="2" type="ORF">JAAARDRAFT_32149</name>
</gene>
<evidence type="ECO:0000313" key="3">
    <source>
        <dbReference type="Proteomes" id="UP000027265"/>
    </source>
</evidence>
<sequence>MEHKTFTFTRVSPLRTVLLDIHDHPVYKVETPFKWVRPTTTISRYSGSYEQEMARIHWRFARPSLLVFGGRVFESNTFLKKVGLLGISRKFQAPDGHEYKWVATPRWGMKLISNDGSRTLVARLFEGSTFTSKRKSRLEIFPAGIHMMDLIVVTLVYVDKIRRDRQQKPNTPLVL</sequence>
<keyword evidence="3" id="KW-1185">Reference proteome</keyword>
<dbReference type="Proteomes" id="UP000027265">
    <property type="component" value="Unassembled WGS sequence"/>
</dbReference>
<dbReference type="InParanoid" id="A0A067Q4P9"/>
<dbReference type="InterPro" id="IPR046528">
    <property type="entry name" value="DUF6593"/>
</dbReference>
<organism evidence="2 3">
    <name type="scientific">Jaapia argillacea MUCL 33604</name>
    <dbReference type="NCBI Taxonomy" id="933084"/>
    <lineage>
        <taxon>Eukaryota</taxon>
        <taxon>Fungi</taxon>
        <taxon>Dikarya</taxon>
        <taxon>Basidiomycota</taxon>
        <taxon>Agaricomycotina</taxon>
        <taxon>Agaricomycetes</taxon>
        <taxon>Agaricomycetidae</taxon>
        <taxon>Jaapiales</taxon>
        <taxon>Jaapiaceae</taxon>
        <taxon>Jaapia</taxon>
    </lineage>
</organism>
<proteinExistence type="predicted"/>
<reference evidence="3" key="1">
    <citation type="journal article" date="2014" name="Proc. Natl. Acad. Sci. U.S.A.">
        <title>Extensive sampling of basidiomycete genomes demonstrates inadequacy of the white-rot/brown-rot paradigm for wood decay fungi.</title>
        <authorList>
            <person name="Riley R."/>
            <person name="Salamov A.A."/>
            <person name="Brown D.W."/>
            <person name="Nagy L.G."/>
            <person name="Floudas D."/>
            <person name="Held B.W."/>
            <person name="Levasseur A."/>
            <person name="Lombard V."/>
            <person name="Morin E."/>
            <person name="Otillar R."/>
            <person name="Lindquist E.A."/>
            <person name="Sun H."/>
            <person name="LaButti K.M."/>
            <person name="Schmutz J."/>
            <person name="Jabbour D."/>
            <person name="Luo H."/>
            <person name="Baker S.E."/>
            <person name="Pisabarro A.G."/>
            <person name="Walton J.D."/>
            <person name="Blanchette R.A."/>
            <person name="Henrissat B."/>
            <person name="Martin F."/>
            <person name="Cullen D."/>
            <person name="Hibbett D.S."/>
            <person name="Grigoriev I.V."/>
        </authorList>
    </citation>
    <scope>NUCLEOTIDE SEQUENCE [LARGE SCALE GENOMIC DNA]</scope>
    <source>
        <strain evidence="3">MUCL 33604</strain>
    </source>
</reference>
<dbReference type="OrthoDB" id="3360976at2759"/>
<dbReference type="EMBL" id="KL197713">
    <property type="protein sequence ID" value="KDQ61145.1"/>
    <property type="molecule type" value="Genomic_DNA"/>
</dbReference>
<protein>
    <recommendedName>
        <fullName evidence="1">DUF6593 domain-containing protein</fullName>
    </recommendedName>
</protein>
<accession>A0A067Q4P9</accession>
<evidence type="ECO:0000313" key="2">
    <source>
        <dbReference type="EMBL" id="KDQ61145.1"/>
    </source>
</evidence>